<reference evidence="2" key="1">
    <citation type="submission" date="2021-03" db="EMBL/GenBank/DDBJ databases">
        <authorList>
            <person name="Bekaert M."/>
        </authorList>
    </citation>
    <scope>NUCLEOTIDE SEQUENCE</scope>
</reference>
<accession>A0A8S3QXB1</accession>
<name>A0A8S3QXB1_MYTED</name>
<keyword evidence="1" id="KW-0175">Coiled coil</keyword>
<dbReference type="SUPFAM" id="SSF57845">
    <property type="entry name" value="B-box zinc-binding domain"/>
    <property type="match status" value="1"/>
</dbReference>
<evidence type="ECO:0000313" key="2">
    <source>
        <dbReference type="EMBL" id="CAG2200458.1"/>
    </source>
</evidence>
<gene>
    <name evidence="2" type="ORF">MEDL_15114</name>
</gene>
<dbReference type="EMBL" id="CAJPWZ010000749">
    <property type="protein sequence ID" value="CAG2200458.1"/>
    <property type="molecule type" value="Genomic_DNA"/>
</dbReference>
<dbReference type="Proteomes" id="UP000683360">
    <property type="component" value="Unassembled WGS sequence"/>
</dbReference>
<dbReference type="OrthoDB" id="6104407at2759"/>
<keyword evidence="3" id="KW-1185">Reference proteome</keyword>
<evidence type="ECO:0000313" key="3">
    <source>
        <dbReference type="Proteomes" id="UP000683360"/>
    </source>
</evidence>
<protein>
    <recommendedName>
        <fullName evidence="4">B box-type domain-containing protein</fullName>
    </recommendedName>
</protein>
<organism evidence="2 3">
    <name type="scientific">Mytilus edulis</name>
    <name type="common">Blue mussel</name>
    <dbReference type="NCBI Taxonomy" id="6550"/>
    <lineage>
        <taxon>Eukaryota</taxon>
        <taxon>Metazoa</taxon>
        <taxon>Spiralia</taxon>
        <taxon>Lophotrochozoa</taxon>
        <taxon>Mollusca</taxon>
        <taxon>Bivalvia</taxon>
        <taxon>Autobranchia</taxon>
        <taxon>Pteriomorphia</taxon>
        <taxon>Mytilida</taxon>
        <taxon>Mytiloidea</taxon>
        <taxon>Mytilidae</taxon>
        <taxon>Mytilinae</taxon>
        <taxon>Mytilus</taxon>
    </lineage>
</organism>
<dbReference type="AlphaFoldDB" id="A0A8S3QXB1"/>
<sequence length="174" mass="20415">MNFCYSEGQYCVDHALPICFKCITDHRTCNVTTLEKVIDNVKTSEQFLDLESRLGDLLQNIDQIKKDRNSNVTKIEETKTRLVKEIRQKRAEINKRLDNLEKQIIKDLDEKACQNCESIQNVLSSVKEKEIIISKCQENFQNMKQYASDLQTFLGIKEIEIKVYENEQYLQSLK</sequence>
<comment type="caution">
    <text evidence="2">The sequence shown here is derived from an EMBL/GenBank/DDBJ whole genome shotgun (WGS) entry which is preliminary data.</text>
</comment>
<proteinExistence type="predicted"/>
<evidence type="ECO:0000256" key="1">
    <source>
        <dbReference type="SAM" id="Coils"/>
    </source>
</evidence>
<evidence type="ECO:0008006" key="4">
    <source>
        <dbReference type="Google" id="ProtNLM"/>
    </source>
</evidence>
<feature type="coiled-coil region" evidence="1">
    <location>
        <begin position="47"/>
        <end position="110"/>
    </location>
</feature>